<evidence type="ECO:0000256" key="2">
    <source>
        <dbReference type="ARBA" id="ARBA00022801"/>
    </source>
</evidence>
<dbReference type="Proteomes" id="UP000016922">
    <property type="component" value="Unassembled WGS sequence"/>
</dbReference>
<dbReference type="SUPFAM" id="SSF57180">
    <property type="entry name" value="Cellulose-binding domain"/>
    <property type="match status" value="1"/>
</dbReference>
<keyword evidence="11" id="KW-1185">Reference proteome</keyword>
<comment type="similarity">
    <text evidence="7">Belongs to the glycosyl hydrolase 74 family.</text>
</comment>
<dbReference type="GO" id="GO:0030245">
    <property type="term" value="P:cellulose catabolic process"/>
    <property type="evidence" value="ECO:0007669"/>
    <property type="project" value="UniProtKB-KW"/>
</dbReference>
<keyword evidence="1" id="KW-0732">Signal</keyword>
<dbReference type="OMA" id="YSSWWPD"/>
<dbReference type="InterPro" id="IPR035971">
    <property type="entry name" value="CBD_sf"/>
</dbReference>
<dbReference type="OrthoDB" id="2151161at2759"/>
<dbReference type="InterPro" id="IPR015943">
    <property type="entry name" value="WD40/YVTN_repeat-like_dom_sf"/>
</dbReference>
<dbReference type="PROSITE" id="PS00562">
    <property type="entry name" value="CBM1_1"/>
    <property type="match status" value="1"/>
</dbReference>
<sequence length="780" mass="82213">MSSKHSNIERHDWGVDALATDPVEPDRLYIAVGMYSNEWDPNPGSILRSLDQGKTWLESPLPFKVGGNMPGRGIGERLAVDPNKNSIVYFGARSGNGLFKSTDFGATWKAVSSFKWPGTYFQDSTSSYTSDPVGIAWITFDSTSGMKGAMTPRIFVGVVDAGQSVFKSEDGGSTWSWVSGEPQFGFIPHKGVLSPAEKVLYVSYANGVGPYDGTNGTVHKYDISKGIWTDISPTPMSSVNYGYGGLSVDLLKPGTLMVAALNSWWPDELIWRSTDSGSTWSPIWAWANYPALNRYYRYDISAAPWLQDTTSTADFVSQVGWMVEALAIDPFDSNHWLYGTGATIYGGHDLQQWDTIHNVTLKSMADGIEETAVLSLITPPGGPPLLSAVGDIGGFYHSSLDTAPSQAFHNPTYGTTRDLDYAGNKPANIVRSGESDTAIKVALSSDFGKSWNADYGASTSTAPGKVAYSADADTVLLMSSGGAFVSHFTNPFVSVSSLPLGAAIASDKRNNSVFYGGSAGSFYASSDIGTSFLKTTSLGSSTAVNQIRVHPLVAGDVWVTTDTGLYHSLNYGRAFSKIYTGLTAGYGFALGAASTSTGYPAIYGFFTIDGVTALFKSEDVGISWAMISDAENGFGAASANCVGADMSTYGLVYVGTNGRGIFYGSRIGSTPTSTATVGTPVTTSTKSTSTASSTSQLGTTSAKFTSTLSSSSQASTLTTVKTSSTSSKATSSSSTSSAAIPGGTSTPYGQCGGSSYTGPKICPPQWTCKFANSFYSQCLP</sequence>
<evidence type="ECO:0000256" key="5">
    <source>
        <dbReference type="ARBA" id="ARBA00023295"/>
    </source>
</evidence>
<keyword evidence="2 10" id="KW-0378">Hydrolase</keyword>
<evidence type="ECO:0000259" key="9">
    <source>
        <dbReference type="PROSITE" id="PS51164"/>
    </source>
</evidence>
<evidence type="ECO:0000313" key="11">
    <source>
        <dbReference type="Proteomes" id="UP000016922"/>
    </source>
</evidence>
<dbReference type="AlphaFoldDB" id="S3DH18"/>
<dbReference type="PANTHER" id="PTHR43739">
    <property type="entry name" value="XYLOGLUCANASE (EUROFUNG)"/>
    <property type="match status" value="1"/>
</dbReference>
<dbReference type="SUPFAM" id="SSF110296">
    <property type="entry name" value="Oligoxyloglucan reducing end-specific cellobiohydrolase"/>
    <property type="match status" value="2"/>
</dbReference>
<evidence type="ECO:0000256" key="3">
    <source>
        <dbReference type="ARBA" id="ARBA00023001"/>
    </source>
</evidence>
<dbReference type="GO" id="GO:0010411">
    <property type="term" value="P:xyloglucan metabolic process"/>
    <property type="evidence" value="ECO:0007669"/>
    <property type="project" value="TreeGrafter"/>
</dbReference>
<evidence type="ECO:0000256" key="4">
    <source>
        <dbReference type="ARBA" id="ARBA00023277"/>
    </source>
</evidence>
<dbReference type="Gene3D" id="2.130.10.10">
    <property type="entry name" value="YVTN repeat-like/Quinoprotein amine dehydrogenase"/>
    <property type="match status" value="2"/>
</dbReference>
<dbReference type="Pfam" id="PF00734">
    <property type="entry name" value="CBM_1"/>
    <property type="match status" value="1"/>
</dbReference>
<feature type="region of interest" description="Disordered" evidence="8">
    <location>
        <begin position="671"/>
        <end position="696"/>
    </location>
</feature>
<feature type="domain" description="CBM1" evidence="9">
    <location>
        <begin position="743"/>
        <end position="779"/>
    </location>
</feature>
<keyword evidence="5" id="KW-0326">Glycosidase</keyword>
<dbReference type="GO" id="GO:0005576">
    <property type="term" value="C:extracellular region"/>
    <property type="evidence" value="ECO:0007669"/>
    <property type="project" value="InterPro"/>
</dbReference>
<organism evidence="10 11">
    <name type="scientific">Glarea lozoyensis (strain ATCC 20868 / MF5171)</name>
    <dbReference type="NCBI Taxonomy" id="1116229"/>
    <lineage>
        <taxon>Eukaryota</taxon>
        <taxon>Fungi</taxon>
        <taxon>Dikarya</taxon>
        <taxon>Ascomycota</taxon>
        <taxon>Pezizomycotina</taxon>
        <taxon>Leotiomycetes</taxon>
        <taxon>Helotiales</taxon>
        <taxon>Helotiaceae</taxon>
        <taxon>Glarea</taxon>
    </lineage>
</organism>
<dbReference type="GO" id="GO:0016798">
    <property type="term" value="F:hydrolase activity, acting on glycosyl bonds"/>
    <property type="evidence" value="ECO:0007669"/>
    <property type="project" value="UniProtKB-KW"/>
</dbReference>
<dbReference type="InterPro" id="IPR052025">
    <property type="entry name" value="Xyloglucanase_GH74"/>
</dbReference>
<evidence type="ECO:0000256" key="8">
    <source>
        <dbReference type="SAM" id="MobiDB-lite"/>
    </source>
</evidence>
<dbReference type="GO" id="GO:0030248">
    <property type="term" value="F:cellulose binding"/>
    <property type="evidence" value="ECO:0007669"/>
    <property type="project" value="InterPro"/>
</dbReference>
<evidence type="ECO:0000313" key="10">
    <source>
        <dbReference type="EMBL" id="EPE25868.1"/>
    </source>
</evidence>
<dbReference type="GeneID" id="19460838"/>
<dbReference type="EMBL" id="KE145371">
    <property type="protein sequence ID" value="EPE25868.1"/>
    <property type="molecule type" value="Genomic_DNA"/>
</dbReference>
<dbReference type="FunFam" id="2.130.10.10:FF:000534">
    <property type="entry name" value="Xyloglucanase Xgh74A"/>
    <property type="match status" value="1"/>
</dbReference>
<gene>
    <name evidence="10" type="ORF">GLAREA_01780</name>
</gene>
<evidence type="ECO:0000256" key="1">
    <source>
        <dbReference type="ARBA" id="ARBA00022729"/>
    </source>
</evidence>
<dbReference type="CDD" id="cd15482">
    <property type="entry name" value="Sialidase_non-viral"/>
    <property type="match status" value="1"/>
</dbReference>
<evidence type="ECO:0000256" key="7">
    <source>
        <dbReference type="ARBA" id="ARBA00037986"/>
    </source>
</evidence>
<dbReference type="RefSeq" id="XP_008087187.1">
    <property type="nucleotide sequence ID" value="XM_008088996.1"/>
</dbReference>
<protein>
    <submittedName>
        <fullName evidence="10">Oligoxyloglucan reducing end-specific cellobiohydrolase</fullName>
    </submittedName>
</protein>
<keyword evidence="3" id="KW-0136">Cellulose degradation</keyword>
<dbReference type="HOGENOM" id="CLU_004180_1_0_1"/>
<dbReference type="eggNOG" id="ENOG502QR03">
    <property type="taxonomic scope" value="Eukaryota"/>
</dbReference>
<dbReference type="InterPro" id="IPR000254">
    <property type="entry name" value="CBD"/>
</dbReference>
<evidence type="ECO:0000256" key="6">
    <source>
        <dbReference type="ARBA" id="ARBA00023326"/>
    </source>
</evidence>
<dbReference type="STRING" id="1116229.S3DH18"/>
<dbReference type="SMART" id="SM00236">
    <property type="entry name" value="fCBD"/>
    <property type="match status" value="1"/>
</dbReference>
<dbReference type="PROSITE" id="PS51164">
    <property type="entry name" value="CBM1_2"/>
    <property type="match status" value="1"/>
</dbReference>
<keyword evidence="6" id="KW-0624">Polysaccharide degradation</keyword>
<dbReference type="KEGG" id="glz:GLAREA_01780"/>
<name>S3DH18_GLAL2</name>
<reference evidence="10 11" key="1">
    <citation type="journal article" date="2013" name="BMC Genomics">
        <title>Genomics-driven discovery of the pneumocandin biosynthetic gene cluster in the fungus Glarea lozoyensis.</title>
        <authorList>
            <person name="Chen L."/>
            <person name="Yue Q."/>
            <person name="Zhang X."/>
            <person name="Xiang M."/>
            <person name="Wang C."/>
            <person name="Li S."/>
            <person name="Che Y."/>
            <person name="Ortiz-Lopez F.J."/>
            <person name="Bills G.F."/>
            <person name="Liu X."/>
            <person name="An Z."/>
        </authorList>
    </citation>
    <scope>NUCLEOTIDE SEQUENCE [LARGE SCALE GENOMIC DNA]</scope>
    <source>
        <strain evidence="11">ATCC 20868 / MF5171</strain>
    </source>
</reference>
<keyword evidence="4" id="KW-0119">Carbohydrate metabolism</keyword>
<accession>S3DH18</accession>
<dbReference type="PANTHER" id="PTHR43739:SF2">
    <property type="entry name" value="OLIGOXYLOGLUCAN-REDUCING END-SPECIFIC XYLOGLUCANASE-RELATED"/>
    <property type="match status" value="1"/>
</dbReference>
<proteinExistence type="inferred from homology"/>